<protein>
    <submittedName>
        <fullName evidence="1">Uncharacterized protein</fullName>
    </submittedName>
</protein>
<name>I0KH75_9BACT</name>
<sequence>MKTRYQIGLLTQRFDPTAPIIPLVMEGVPMREEGFLTGLTWLV</sequence>
<accession>I0KH75</accession>
<evidence type="ECO:0000313" key="1">
    <source>
        <dbReference type="EMBL" id="CCH03478.1"/>
    </source>
</evidence>
<keyword evidence="2" id="KW-1185">Reference proteome</keyword>
<dbReference type="Proteomes" id="UP000011058">
    <property type="component" value="Chromosome"/>
</dbReference>
<dbReference type="HOGENOM" id="CLU_3233898_0_0_10"/>
<dbReference type="KEGG" id="fae:FAES_5479"/>
<organism evidence="1 2">
    <name type="scientific">Fibrella aestuarina BUZ 2</name>
    <dbReference type="NCBI Taxonomy" id="1166018"/>
    <lineage>
        <taxon>Bacteria</taxon>
        <taxon>Pseudomonadati</taxon>
        <taxon>Bacteroidota</taxon>
        <taxon>Cytophagia</taxon>
        <taxon>Cytophagales</taxon>
        <taxon>Spirosomataceae</taxon>
        <taxon>Fibrella</taxon>
    </lineage>
</organism>
<proteinExistence type="predicted"/>
<reference evidence="1 2" key="1">
    <citation type="journal article" date="2012" name="J. Bacteriol.">
        <title>Genome Sequence of Fibrella aestuarina BUZ 2T, a Filamentous Marine Bacterium.</title>
        <authorList>
            <person name="Filippini M."/>
            <person name="Qi W."/>
            <person name="Blom J."/>
            <person name="Goesmann A."/>
            <person name="Smits T.H."/>
            <person name="Bagheri H.C."/>
        </authorList>
    </citation>
    <scope>NUCLEOTIDE SEQUENCE [LARGE SCALE GENOMIC DNA]</scope>
    <source>
        <strain evidence="2">BUZ 2T</strain>
    </source>
</reference>
<dbReference type="STRING" id="1166018.FAES_5479"/>
<evidence type="ECO:0000313" key="2">
    <source>
        <dbReference type="Proteomes" id="UP000011058"/>
    </source>
</evidence>
<dbReference type="AlphaFoldDB" id="I0KH75"/>
<dbReference type="RefSeq" id="WP_015334575.1">
    <property type="nucleotide sequence ID" value="NC_020054.1"/>
</dbReference>
<dbReference type="EMBL" id="HE796683">
    <property type="protein sequence ID" value="CCH03478.1"/>
    <property type="molecule type" value="Genomic_DNA"/>
</dbReference>
<gene>
    <name evidence="1" type="ORF">FAES_5479</name>
</gene>